<organism evidence="1 2">
    <name type="scientific">Parendozoicomonas callyspongiae</name>
    <dbReference type="NCBI Taxonomy" id="2942213"/>
    <lineage>
        <taxon>Bacteria</taxon>
        <taxon>Pseudomonadati</taxon>
        <taxon>Pseudomonadota</taxon>
        <taxon>Gammaproteobacteria</taxon>
        <taxon>Oceanospirillales</taxon>
        <taxon>Endozoicomonadaceae</taxon>
        <taxon>Parendozoicomonas</taxon>
    </lineage>
</organism>
<dbReference type="Proteomes" id="UP001203338">
    <property type="component" value="Unassembled WGS sequence"/>
</dbReference>
<proteinExistence type="predicted"/>
<keyword evidence="2" id="KW-1185">Reference proteome</keyword>
<gene>
    <name evidence="1" type="ORF">M3P05_19855</name>
</gene>
<accession>A0ABT0PLC1</accession>
<evidence type="ECO:0000313" key="2">
    <source>
        <dbReference type="Proteomes" id="UP001203338"/>
    </source>
</evidence>
<reference evidence="1 2" key="1">
    <citation type="submission" date="2022-05" db="EMBL/GenBank/DDBJ databases">
        <authorList>
            <person name="Park J.-S."/>
        </authorList>
    </citation>
    <scope>NUCLEOTIDE SEQUENCE [LARGE SCALE GENOMIC DNA]</scope>
    <source>
        <strain evidence="1 2">2012CJ34-2</strain>
    </source>
</reference>
<dbReference type="EMBL" id="JAMFLX010000053">
    <property type="protein sequence ID" value="MCL6272179.1"/>
    <property type="molecule type" value="Genomic_DNA"/>
</dbReference>
<protein>
    <submittedName>
        <fullName evidence="1">Uncharacterized protein</fullName>
    </submittedName>
</protein>
<name>A0ABT0PLC1_9GAMM</name>
<dbReference type="RefSeq" id="WP_249701865.1">
    <property type="nucleotide sequence ID" value="NZ_JAMFLX010000053.1"/>
</dbReference>
<evidence type="ECO:0000313" key="1">
    <source>
        <dbReference type="EMBL" id="MCL6272179.1"/>
    </source>
</evidence>
<comment type="caution">
    <text evidence="1">The sequence shown here is derived from an EMBL/GenBank/DDBJ whole genome shotgun (WGS) entry which is preliminary data.</text>
</comment>
<sequence length="101" mass="11485">MIQFNRYPHVLDLLQHYATALQDQNILSILQSGVSNRDEALAFSKFVWRAVDQMADDSESGTVVLGRSDNSDTLPDIHYEVSLYMESKGFESIWEQVSDEA</sequence>